<sequence>MNIQGFEPVISAAMLCALVSSWSMALAPDYSDTAQVKPSLERLLAPLSQQAPTEIRDRGLQVHLEADKHLEQLQLDYRTKLEANGWQVVEHQGDNWGPFEAGELVATRNHNHLVVQFSAHAGHAEIDLCVWDHQPRNDTCPG</sequence>
<dbReference type="RefSeq" id="WP_141237398.1">
    <property type="nucleotide sequence ID" value="NZ_BSNC01000003.1"/>
</dbReference>
<keyword evidence="1" id="KW-0732">Signal</keyword>
<reference evidence="2" key="2">
    <citation type="submission" date="2023-01" db="EMBL/GenBank/DDBJ databases">
        <title>Draft genome sequence of Paraferrimonas sedimenticola strain NBRC 101628.</title>
        <authorList>
            <person name="Sun Q."/>
            <person name="Mori K."/>
        </authorList>
    </citation>
    <scope>NUCLEOTIDE SEQUENCE</scope>
    <source>
        <strain evidence="2">NBRC 101628</strain>
    </source>
</reference>
<dbReference type="EMBL" id="BSNC01000003">
    <property type="protein sequence ID" value="GLP95930.1"/>
    <property type="molecule type" value="Genomic_DNA"/>
</dbReference>
<reference evidence="2" key="1">
    <citation type="journal article" date="2014" name="Int. J. Syst. Evol. Microbiol.">
        <title>Complete genome sequence of Corynebacterium casei LMG S-19264T (=DSM 44701T), isolated from a smear-ripened cheese.</title>
        <authorList>
            <consortium name="US DOE Joint Genome Institute (JGI-PGF)"/>
            <person name="Walter F."/>
            <person name="Albersmeier A."/>
            <person name="Kalinowski J."/>
            <person name="Ruckert C."/>
        </authorList>
    </citation>
    <scope>NUCLEOTIDE SEQUENCE</scope>
    <source>
        <strain evidence="2">NBRC 101628</strain>
    </source>
</reference>
<feature type="signal peptide" evidence="1">
    <location>
        <begin position="1"/>
        <end position="27"/>
    </location>
</feature>
<dbReference type="Proteomes" id="UP001161422">
    <property type="component" value="Unassembled WGS sequence"/>
</dbReference>
<protein>
    <submittedName>
        <fullName evidence="2">Uncharacterized protein</fullName>
    </submittedName>
</protein>
<evidence type="ECO:0000256" key="1">
    <source>
        <dbReference type="SAM" id="SignalP"/>
    </source>
</evidence>
<organism evidence="2 3">
    <name type="scientific">Paraferrimonas sedimenticola</name>
    <dbReference type="NCBI Taxonomy" id="375674"/>
    <lineage>
        <taxon>Bacteria</taxon>
        <taxon>Pseudomonadati</taxon>
        <taxon>Pseudomonadota</taxon>
        <taxon>Gammaproteobacteria</taxon>
        <taxon>Alteromonadales</taxon>
        <taxon>Ferrimonadaceae</taxon>
        <taxon>Paraferrimonas</taxon>
    </lineage>
</organism>
<evidence type="ECO:0000313" key="2">
    <source>
        <dbReference type="EMBL" id="GLP95930.1"/>
    </source>
</evidence>
<feature type="chain" id="PRO_5041215341" evidence="1">
    <location>
        <begin position="28"/>
        <end position="142"/>
    </location>
</feature>
<keyword evidence="3" id="KW-1185">Reference proteome</keyword>
<evidence type="ECO:0000313" key="3">
    <source>
        <dbReference type="Proteomes" id="UP001161422"/>
    </source>
</evidence>
<proteinExistence type="predicted"/>
<gene>
    <name evidence="2" type="ORF">GCM10007895_12360</name>
</gene>
<accession>A0AA37RUJ5</accession>
<name>A0AA37RUJ5_9GAMM</name>
<dbReference type="AlphaFoldDB" id="A0AA37RUJ5"/>
<comment type="caution">
    <text evidence="2">The sequence shown here is derived from an EMBL/GenBank/DDBJ whole genome shotgun (WGS) entry which is preliminary data.</text>
</comment>